<dbReference type="InterPro" id="IPR055294">
    <property type="entry name" value="FBL60-like"/>
</dbReference>
<dbReference type="InterPro" id="IPR055411">
    <property type="entry name" value="LRR_FXL15/At3g58940/PEG3-like"/>
</dbReference>
<dbReference type="Proteomes" id="UP001291623">
    <property type="component" value="Unassembled WGS sequence"/>
</dbReference>
<protein>
    <recommendedName>
        <fullName evidence="1">F-box domain-containing protein</fullName>
    </recommendedName>
</protein>
<proteinExistence type="predicted"/>
<dbReference type="InterPro" id="IPR053781">
    <property type="entry name" value="F-box_AtFBL13-like"/>
</dbReference>
<comment type="caution">
    <text evidence="2">The sequence shown here is derived from an EMBL/GenBank/DDBJ whole genome shotgun (WGS) entry which is preliminary data.</text>
</comment>
<dbReference type="CDD" id="cd22160">
    <property type="entry name" value="F-box_AtFBL13-like"/>
    <property type="match status" value="1"/>
</dbReference>
<dbReference type="Pfam" id="PF24758">
    <property type="entry name" value="LRR_At5g56370"/>
    <property type="match status" value="1"/>
</dbReference>
<name>A0AAE1VIQ9_9SOLA</name>
<evidence type="ECO:0000313" key="2">
    <source>
        <dbReference type="EMBL" id="KAK4371648.1"/>
    </source>
</evidence>
<organism evidence="2 3">
    <name type="scientific">Anisodus tanguticus</name>
    <dbReference type="NCBI Taxonomy" id="243964"/>
    <lineage>
        <taxon>Eukaryota</taxon>
        <taxon>Viridiplantae</taxon>
        <taxon>Streptophyta</taxon>
        <taxon>Embryophyta</taxon>
        <taxon>Tracheophyta</taxon>
        <taxon>Spermatophyta</taxon>
        <taxon>Magnoliopsida</taxon>
        <taxon>eudicotyledons</taxon>
        <taxon>Gunneridae</taxon>
        <taxon>Pentapetalae</taxon>
        <taxon>asterids</taxon>
        <taxon>lamiids</taxon>
        <taxon>Solanales</taxon>
        <taxon>Solanaceae</taxon>
        <taxon>Solanoideae</taxon>
        <taxon>Hyoscyameae</taxon>
        <taxon>Anisodus</taxon>
    </lineage>
</organism>
<dbReference type="PROSITE" id="PS50181">
    <property type="entry name" value="FBOX"/>
    <property type="match status" value="1"/>
</dbReference>
<gene>
    <name evidence="2" type="ORF">RND71_007032</name>
</gene>
<dbReference type="Pfam" id="PF00646">
    <property type="entry name" value="F-box"/>
    <property type="match status" value="1"/>
</dbReference>
<dbReference type="SUPFAM" id="SSF81383">
    <property type="entry name" value="F-box domain"/>
    <property type="match status" value="1"/>
</dbReference>
<evidence type="ECO:0000259" key="1">
    <source>
        <dbReference type="PROSITE" id="PS50181"/>
    </source>
</evidence>
<keyword evidence="3" id="KW-1185">Reference proteome</keyword>
<accession>A0AAE1VIQ9</accession>
<dbReference type="InterPro" id="IPR001810">
    <property type="entry name" value="F-box_dom"/>
</dbReference>
<dbReference type="InterPro" id="IPR036047">
    <property type="entry name" value="F-box-like_dom_sf"/>
</dbReference>
<sequence length="183" mass="21728">MDRLSELPESVLLHILSFLTTRDVVKTAVVSKRWPHLWTIIQELDFSDDFVQYQDFVDFVNRTLLSRGTSRIKRFGIHLFLNDSSRKDYDGWILYAAKNNVEELFLDFDSDCCEWLPPKCVYCNSSPKTLRLWSCWLRSDMQISWNSLTKLTLRFSVLWDKIIHKIMVGAPKLEFLELDWWGL</sequence>
<reference evidence="2" key="1">
    <citation type="submission" date="2023-12" db="EMBL/GenBank/DDBJ databases">
        <title>Genome assembly of Anisodus tanguticus.</title>
        <authorList>
            <person name="Wang Y.-J."/>
        </authorList>
    </citation>
    <scope>NUCLEOTIDE SEQUENCE</scope>
    <source>
        <strain evidence="2">KB-2021</strain>
        <tissue evidence="2">Leaf</tissue>
    </source>
</reference>
<dbReference type="EMBL" id="JAVYJV010000004">
    <property type="protein sequence ID" value="KAK4371648.1"/>
    <property type="molecule type" value="Genomic_DNA"/>
</dbReference>
<dbReference type="Gene3D" id="1.20.1280.50">
    <property type="match status" value="1"/>
</dbReference>
<evidence type="ECO:0000313" key="3">
    <source>
        <dbReference type="Proteomes" id="UP001291623"/>
    </source>
</evidence>
<dbReference type="PANTHER" id="PTHR31293">
    <property type="entry name" value="RNI-LIKE SUPERFAMILY PROTEIN"/>
    <property type="match status" value="1"/>
</dbReference>
<dbReference type="PANTHER" id="PTHR31293:SF12">
    <property type="entry name" value="RNI-LIKE SUPERFAMILY PROTEIN"/>
    <property type="match status" value="1"/>
</dbReference>
<dbReference type="AlphaFoldDB" id="A0AAE1VIQ9"/>
<feature type="domain" description="F-box" evidence="1">
    <location>
        <begin position="1"/>
        <end position="53"/>
    </location>
</feature>